<dbReference type="Gene3D" id="6.20.330.10">
    <property type="match status" value="1"/>
</dbReference>
<name>C5BNZ8_TERTT</name>
<dbReference type="InterPro" id="IPR047217">
    <property type="entry name" value="S49_SppA_67K_type_N"/>
</dbReference>
<dbReference type="GO" id="GO:0016020">
    <property type="term" value="C:membrane"/>
    <property type="evidence" value="ECO:0007669"/>
    <property type="project" value="UniProtKB-SubCell"/>
</dbReference>
<dbReference type="Gene3D" id="3.90.226.10">
    <property type="entry name" value="2-enoyl-CoA Hydratase, Chain A, domain 1"/>
    <property type="match status" value="3"/>
</dbReference>
<dbReference type="HOGENOM" id="CLU_008856_1_1_6"/>
<feature type="active site" description="Nucleophile" evidence="7">
    <location>
        <position position="402"/>
    </location>
</feature>
<dbReference type="STRING" id="377629.TERTU_3010"/>
<dbReference type="InterPro" id="IPR047272">
    <property type="entry name" value="S49_SppA_C"/>
</dbReference>
<evidence type="ECO:0000256" key="7">
    <source>
        <dbReference type="PIRSR" id="PIRSR001217-1"/>
    </source>
</evidence>
<evidence type="ECO:0000256" key="3">
    <source>
        <dbReference type="ARBA" id="ARBA00022670"/>
    </source>
</evidence>
<feature type="transmembrane region" description="Helical" evidence="8">
    <location>
        <begin position="12"/>
        <end position="40"/>
    </location>
</feature>
<dbReference type="OrthoDB" id="9764363at2"/>
<dbReference type="RefSeq" id="WP_015819602.1">
    <property type="nucleotide sequence ID" value="NC_012997.1"/>
</dbReference>
<dbReference type="KEGG" id="ttu:TERTU_3010"/>
<dbReference type="Proteomes" id="UP000009080">
    <property type="component" value="Chromosome"/>
</dbReference>
<feature type="active site" description="Proton donor/acceptor" evidence="7">
    <location>
        <position position="199"/>
    </location>
</feature>
<evidence type="ECO:0000256" key="4">
    <source>
        <dbReference type="ARBA" id="ARBA00022801"/>
    </source>
</evidence>
<dbReference type="InterPro" id="IPR004634">
    <property type="entry name" value="Pept_S49_pIV"/>
</dbReference>
<dbReference type="GO" id="GO:0008236">
    <property type="term" value="F:serine-type peptidase activity"/>
    <property type="evidence" value="ECO:0007669"/>
    <property type="project" value="UniProtKB-KW"/>
</dbReference>
<feature type="domain" description="Peptidase S49" evidence="9">
    <location>
        <begin position="131"/>
        <end position="290"/>
    </location>
</feature>
<dbReference type="NCBIfam" id="TIGR00705">
    <property type="entry name" value="SppA_67K"/>
    <property type="match status" value="1"/>
</dbReference>
<evidence type="ECO:0000256" key="2">
    <source>
        <dbReference type="ARBA" id="ARBA00008683"/>
    </source>
</evidence>
<comment type="similarity">
    <text evidence="2">Belongs to the peptidase S49 family.</text>
</comment>
<reference evidence="10 11" key="1">
    <citation type="journal article" date="2009" name="PLoS ONE">
        <title>The complete genome of Teredinibacter turnerae T7901: an intracellular endosymbiont of marine wood-boring bivalves (shipworms).</title>
        <authorList>
            <person name="Yang J.C."/>
            <person name="Madupu R."/>
            <person name="Durkin A.S."/>
            <person name="Ekborg N.A."/>
            <person name="Pedamallu C.S."/>
            <person name="Hostetler J.B."/>
            <person name="Radune D."/>
            <person name="Toms B.S."/>
            <person name="Henrissat B."/>
            <person name="Coutinho P.M."/>
            <person name="Schwarz S."/>
            <person name="Field L."/>
            <person name="Trindade-Silva A.E."/>
            <person name="Soares C.A.G."/>
            <person name="Elshahawi S."/>
            <person name="Hanora A."/>
            <person name="Schmidt E.W."/>
            <person name="Haygood M.G."/>
            <person name="Posfai J."/>
            <person name="Benner J."/>
            <person name="Madinger C."/>
            <person name="Nove J."/>
            <person name="Anton B."/>
            <person name="Chaudhary K."/>
            <person name="Foster J."/>
            <person name="Holman A."/>
            <person name="Kumar S."/>
            <person name="Lessard P.A."/>
            <person name="Luyten Y.A."/>
            <person name="Slatko B."/>
            <person name="Wood N."/>
            <person name="Wu B."/>
            <person name="Teplitski M."/>
            <person name="Mougous J.D."/>
            <person name="Ward N."/>
            <person name="Eisen J.A."/>
            <person name="Badger J.H."/>
            <person name="Distel D.L."/>
        </authorList>
    </citation>
    <scope>NUCLEOTIDE SEQUENCE [LARGE SCALE GENOMIC DNA]</scope>
    <source>
        <strain evidence="11">ATCC 39867 / T7901</strain>
    </source>
</reference>
<evidence type="ECO:0000313" key="10">
    <source>
        <dbReference type="EMBL" id="ACR13488.1"/>
    </source>
</evidence>
<gene>
    <name evidence="10" type="primary">sppA</name>
    <name evidence="10" type="ordered locus">TERTU_3010</name>
</gene>
<dbReference type="InterPro" id="IPR002142">
    <property type="entry name" value="Peptidase_S49"/>
</dbReference>
<evidence type="ECO:0000256" key="5">
    <source>
        <dbReference type="ARBA" id="ARBA00022825"/>
    </source>
</evidence>
<dbReference type="PANTHER" id="PTHR33209">
    <property type="entry name" value="PROTEASE 4"/>
    <property type="match status" value="1"/>
</dbReference>
<keyword evidence="5" id="KW-0720">Serine protease</keyword>
<sequence length="618" mass="66826">MFKFIASIFSAIWAVISWLRAAFFNLIFLIILAAIITAIVNAPKPHVPNHIALNIAPEGFLVDQLTYEASPADLVLGSDGRRLETSLIDLVDTINHAATDDRITSMVLNLTKFAGGGISKMEELGQALEHFKAAGKPIYAYGDNLSQQQYFLASFADTIYLNEMGSVLITGFGMYQNYFKDAADKLSVDFHVFRVGQYKDAVEPFMRNDMSPASREHNSRWLNELWNTYVNRVTGNRQLAPGAIDSYLASLTDANETNEDSQAEKALQAGLVDKLVSRVDVRQLLAEKVGASDDGETYDAIGYEEYRQATQLELPSGGKTLGLIVAQGNIVGGDQPNGVIGSASLTELIRRARDDDSIAAIVLRIDSGGGSAFASEVIRQEILNTRKSGKPVYISMGSMAASGGYWVASAGDEIWATPSTLTGSIGVWGLIPNLANALNKLGVHSDGVGTTELADIYHPDRPLSAPAKQLIQSGINDVYDHFLNIVAEARDSDPASVHEIAQGRVWSGEAAASLGLVDKLGTLHDTLDAVAEHIGAGSYRVKQIKRELTPTEEIMHALMQEVSVSGLVDQHSQLGSLAALFDTSPVGNLAKLMQKVQWSYNDGEQPEIMAFCMVCNPT</sequence>
<dbReference type="GO" id="GO:0006465">
    <property type="term" value="P:signal peptide processing"/>
    <property type="evidence" value="ECO:0007669"/>
    <property type="project" value="InterPro"/>
</dbReference>
<evidence type="ECO:0000256" key="6">
    <source>
        <dbReference type="ARBA" id="ARBA00023136"/>
    </source>
</evidence>
<protein>
    <submittedName>
        <fullName evidence="10">Signal peptide peptidase SppA, 67K type</fullName>
        <ecNumber evidence="10">3.4.-.-</ecNumber>
    </submittedName>
</protein>
<dbReference type="SUPFAM" id="SSF52096">
    <property type="entry name" value="ClpP/crotonase"/>
    <property type="match status" value="2"/>
</dbReference>
<evidence type="ECO:0000313" key="11">
    <source>
        <dbReference type="Proteomes" id="UP000009080"/>
    </source>
</evidence>
<keyword evidence="3" id="KW-0645">Protease</keyword>
<keyword evidence="8" id="KW-1133">Transmembrane helix</keyword>
<dbReference type="InterPro" id="IPR029045">
    <property type="entry name" value="ClpP/crotonase-like_dom_sf"/>
</dbReference>
<keyword evidence="8" id="KW-0812">Transmembrane</keyword>
<dbReference type="CDD" id="cd07018">
    <property type="entry name" value="S49_SppA_67K_type"/>
    <property type="match status" value="1"/>
</dbReference>
<feature type="domain" description="Peptidase S49" evidence="9">
    <location>
        <begin position="385"/>
        <end position="533"/>
    </location>
</feature>
<dbReference type="EC" id="3.4.-.-" evidence="10"/>
<comment type="subcellular location">
    <subcellularLocation>
        <location evidence="1">Membrane</location>
    </subcellularLocation>
</comment>
<dbReference type="PIRSF" id="PIRSF001217">
    <property type="entry name" value="Protease_4_SppA"/>
    <property type="match status" value="1"/>
</dbReference>
<dbReference type="NCBIfam" id="TIGR00706">
    <property type="entry name" value="SppA_dom"/>
    <property type="match status" value="1"/>
</dbReference>
<evidence type="ECO:0000259" key="9">
    <source>
        <dbReference type="Pfam" id="PF01343"/>
    </source>
</evidence>
<accession>C5BNZ8</accession>
<dbReference type="PANTHER" id="PTHR33209:SF1">
    <property type="entry name" value="PEPTIDASE S49 DOMAIN-CONTAINING PROTEIN"/>
    <property type="match status" value="1"/>
</dbReference>
<dbReference type="Pfam" id="PF01343">
    <property type="entry name" value="Peptidase_S49"/>
    <property type="match status" value="2"/>
</dbReference>
<keyword evidence="4 10" id="KW-0378">Hydrolase</keyword>
<dbReference type="EMBL" id="CP001614">
    <property type="protein sequence ID" value="ACR13488.1"/>
    <property type="molecule type" value="Genomic_DNA"/>
</dbReference>
<evidence type="ECO:0000256" key="8">
    <source>
        <dbReference type="SAM" id="Phobius"/>
    </source>
</evidence>
<dbReference type="InterPro" id="IPR004635">
    <property type="entry name" value="Pept_S49_SppA"/>
</dbReference>
<organism evidence="10 11">
    <name type="scientific">Teredinibacter turnerae (strain ATCC 39867 / T7901)</name>
    <dbReference type="NCBI Taxonomy" id="377629"/>
    <lineage>
        <taxon>Bacteria</taxon>
        <taxon>Pseudomonadati</taxon>
        <taxon>Pseudomonadota</taxon>
        <taxon>Gammaproteobacteria</taxon>
        <taxon>Cellvibrionales</taxon>
        <taxon>Cellvibrionaceae</taxon>
        <taxon>Teredinibacter</taxon>
    </lineage>
</organism>
<evidence type="ECO:0000256" key="1">
    <source>
        <dbReference type="ARBA" id="ARBA00004370"/>
    </source>
</evidence>
<keyword evidence="6 8" id="KW-0472">Membrane</keyword>
<keyword evidence="11" id="KW-1185">Reference proteome</keyword>
<proteinExistence type="inferred from homology"/>
<dbReference type="AlphaFoldDB" id="C5BNZ8"/>
<dbReference type="CDD" id="cd07023">
    <property type="entry name" value="S49_Sppa_N_C"/>
    <property type="match status" value="1"/>
</dbReference>
<dbReference type="eggNOG" id="COG0616">
    <property type="taxonomic scope" value="Bacteria"/>
</dbReference>